<dbReference type="SMART" id="SM00014">
    <property type="entry name" value="acidPPc"/>
    <property type="match status" value="1"/>
</dbReference>
<proteinExistence type="predicted"/>
<protein>
    <submittedName>
        <fullName evidence="2">Phosphoesterase PA-phosphatase related protein</fullName>
    </submittedName>
</protein>
<geneLocation type="plasmid" evidence="2 3">
    <name>pSLIN04</name>
</geneLocation>
<dbReference type="HOGENOM" id="CLU_071492_0_0_10"/>
<dbReference type="InterPro" id="IPR036938">
    <property type="entry name" value="PAP2/HPO_sf"/>
</dbReference>
<dbReference type="RefSeq" id="WP_012931444.1">
    <property type="nucleotide sequence ID" value="NC_013734.1"/>
</dbReference>
<evidence type="ECO:0000313" key="3">
    <source>
        <dbReference type="Proteomes" id="UP000002028"/>
    </source>
</evidence>
<feature type="domain" description="Phosphatidic acid phosphatase type 2/haloperoxidase" evidence="1">
    <location>
        <begin position="129"/>
        <end position="250"/>
    </location>
</feature>
<keyword evidence="3" id="KW-1185">Reference proteome</keyword>
<evidence type="ECO:0000313" key="2">
    <source>
        <dbReference type="EMBL" id="ADB42967.1"/>
    </source>
</evidence>
<reference evidence="2 3" key="1">
    <citation type="journal article" date="2010" name="Stand. Genomic Sci.">
        <title>Complete genome sequence of Spirosoma linguale type strain (1).</title>
        <authorList>
            <person name="Lail K."/>
            <person name="Sikorski J."/>
            <person name="Saunders E."/>
            <person name="Lapidus A."/>
            <person name="Glavina Del Rio T."/>
            <person name="Copeland A."/>
            <person name="Tice H."/>
            <person name="Cheng J.-F."/>
            <person name="Lucas S."/>
            <person name="Nolan M."/>
            <person name="Bruce D."/>
            <person name="Goodwin L."/>
            <person name="Pitluck S."/>
            <person name="Ivanova N."/>
            <person name="Mavromatis K."/>
            <person name="Ovchinnikova G."/>
            <person name="Pati A."/>
            <person name="Chen A."/>
            <person name="Palaniappan K."/>
            <person name="Land M."/>
            <person name="Hauser L."/>
            <person name="Chang Y.-J."/>
            <person name="Jeffries C.D."/>
            <person name="Chain P."/>
            <person name="Brettin T."/>
            <person name="Detter J.C."/>
            <person name="Schuetze A."/>
            <person name="Rohde M."/>
            <person name="Tindall B.J."/>
            <person name="Goeker M."/>
            <person name="Bristow J."/>
            <person name="Eisen J.A."/>
            <person name="Markowitz V."/>
            <person name="Hugenholtz P."/>
            <person name="Kyrpides N.C."/>
            <person name="Klenk H.-P."/>
            <person name="Chen F."/>
        </authorList>
    </citation>
    <scope>NUCLEOTIDE SEQUENCE [LARGE SCALE GENOMIC DNA]</scope>
    <source>
        <strain evidence="3">ATCC 33905 / DSM 74 / LMG 10896 / Claus 1</strain>
    </source>
</reference>
<evidence type="ECO:0000259" key="1">
    <source>
        <dbReference type="SMART" id="SM00014"/>
    </source>
</evidence>
<sequence length="287" mass="31684">MNTIFLTAWLTFKKQRTVLLTLIGYQASLILSFGQGPYELKTDRELTLLGVGALTGITSLVLEQQVKPWTPNEIALLNRNTINPFDRSATNKFSVTANQISDMTLLGTAAVTGLLIIGTKPMRQDIKTLGIMYLETLLLVNGVQYSVKNITQRTRPYGYNSTVAVAEKLDLTTKQSFFSAHAANAFATAVFAGEIFQQYFPYSRLKSVVWVGSLGLATATSVLRYEGGKHYPSDLLVGTAFGSLVGWGIPYLHTVKNRGNLNRRLDIQPWSNGSANGVYMQVRVFSR</sequence>
<dbReference type="EMBL" id="CP001773">
    <property type="protein sequence ID" value="ADB42967.1"/>
    <property type="molecule type" value="Genomic_DNA"/>
</dbReference>
<accession>D2QVY5</accession>
<dbReference type="AlphaFoldDB" id="D2QVY5"/>
<dbReference type="InterPro" id="IPR000326">
    <property type="entry name" value="PAP2/HPO"/>
</dbReference>
<gene>
    <name evidence="2" type="ordered locus">Slin_7024</name>
</gene>
<name>D2QVY5_SPILD</name>
<dbReference type="Gene3D" id="1.20.144.10">
    <property type="entry name" value="Phosphatidic acid phosphatase type 2/haloperoxidase"/>
    <property type="match status" value="1"/>
</dbReference>
<dbReference type="SUPFAM" id="SSF48317">
    <property type="entry name" value="Acid phosphatase/Vanadium-dependent haloperoxidase"/>
    <property type="match status" value="1"/>
</dbReference>
<dbReference type="Proteomes" id="UP000002028">
    <property type="component" value="Plasmid pSLIN04"/>
</dbReference>
<organism evidence="2 3">
    <name type="scientific">Spirosoma linguale (strain ATCC 33905 / DSM 74 / LMG 10896 / Claus 1)</name>
    <dbReference type="NCBI Taxonomy" id="504472"/>
    <lineage>
        <taxon>Bacteria</taxon>
        <taxon>Pseudomonadati</taxon>
        <taxon>Bacteroidota</taxon>
        <taxon>Cytophagia</taxon>
        <taxon>Cytophagales</taxon>
        <taxon>Cytophagaceae</taxon>
        <taxon>Spirosoma</taxon>
    </lineage>
</organism>
<keyword evidence="2" id="KW-0614">Plasmid</keyword>
<dbReference type="KEGG" id="sli:Slin_7024"/>
<dbReference type="Pfam" id="PF01569">
    <property type="entry name" value="PAP2"/>
    <property type="match status" value="1"/>
</dbReference>